<evidence type="ECO:0000256" key="8">
    <source>
        <dbReference type="ARBA" id="ARBA00048434"/>
    </source>
</evidence>
<dbReference type="InterPro" id="IPR028564">
    <property type="entry name" value="MT_TRM10-typ"/>
</dbReference>
<gene>
    <name evidence="11" type="ORF">VTK73DRAFT_10118</name>
</gene>
<feature type="region of interest" description="Disordered" evidence="9">
    <location>
        <begin position="1"/>
        <end position="111"/>
    </location>
</feature>
<dbReference type="PROSITE" id="PS51675">
    <property type="entry name" value="SAM_MT_TRM10"/>
    <property type="match status" value="1"/>
</dbReference>
<feature type="compositionally biased region" description="Basic residues" evidence="9">
    <location>
        <begin position="84"/>
        <end position="96"/>
    </location>
</feature>
<evidence type="ECO:0000313" key="11">
    <source>
        <dbReference type="EMBL" id="KAL1875334.1"/>
    </source>
</evidence>
<sequence length="427" mass="47519">MAEILGTPTKDGTSVEDPSSTSYDACPTENGTKSGTTVTAPKEARQEDTEKHGDSSTNTPLSKNQLKKLKRKQVWEERKEDRKRIRKEKRHIRAARKREERNEKVAAAQAAGLDPDEVLKAEKPGKPSYNPVPVAFILDCDFEQYMRDPEIVSLSSQVVRSYSQNRNGKYQAHLFISSFKGKMKTRFETVLSNNHKKWRGTHFVEGDFREAARQASELMAGPKGGDVIDVLRRKDTVASEESSIVTATNAALPMPEPEPDDVDRSIVYLTSESPYTLEALEPHTSYVIGGLVDRNREKGLCYRRAREMKVRTAKLPIGEYMAMQSRYVLTTNQVVEIMSKWLECGNWGESFLAVIPKRKGGTLKGQGMERQGSEALGSEADTVEIEDAHGSPADVQGEEQSSMSPKDREGSTHVQVAAAEAQHSVSE</sequence>
<comment type="catalytic activity">
    <reaction evidence="8">
        <text>guanosine(9) in tRNA + S-adenosyl-L-methionine = N(1)-methylguanosine(9) in tRNA + S-adenosyl-L-homocysteine + H(+)</text>
        <dbReference type="Rhea" id="RHEA:43156"/>
        <dbReference type="Rhea" id="RHEA-COMP:10367"/>
        <dbReference type="Rhea" id="RHEA-COMP:10368"/>
        <dbReference type="ChEBI" id="CHEBI:15378"/>
        <dbReference type="ChEBI" id="CHEBI:57856"/>
        <dbReference type="ChEBI" id="CHEBI:59789"/>
        <dbReference type="ChEBI" id="CHEBI:73542"/>
        <dbReference type="ChEBI" id="CHEBI:74269"/>
        <dbReference type="EC" id="2.1.1.221"/>
    </reaction>
</comment>
<comment type="caution">
    <text evidence="11">The sequence shown here is derived from an EMBL/GenBank/DDBJ whole genome shotgun (WGS) entry which is preliminary data.</text>
</comment>
<feature type="domain" description="SAM-dependent MTase TRM10-type" evidence="10">
    <location>
        <begin position="121"/>
        <end position="362"/>
    </location>
</feature>
<organism evidence="11 12">
    <name type="scientific">Phialemonium thermophilum</name>
    <dbReference type="NCBI Taxonomy" id="223376"/>
    <lineage>
        <taxon>Eukaryota</taxon>
        <taxon>Fungi</taxon>
        <taxon>Dikarya</taxon>
        <taxon>Ascomycota</taxon>
        <taxon>Pezizomycotina</taxon>
        <taxon>Sordariomycetes</taxon>
        <taxon>Sordariomycetidae</taxon>
        <taxon>Cephalothecales</taxon>
        <taxon>Cephalothecaceae</taxon>
        <taxon>Phialemonium</taxon>
    </lineage>
</organism>
<evidence type="ECO:0000256" key="4">
    <source>
        <dbReference type="ARBA" id="ARBA00022679"/>
    </source>
</evidence>
<dbReference type="EC" id="2.1.1.221" evidence="1"/>
<feature type="compositionally biased region" description="Basic and acidic residues" evidence="9">
    <location>
        <begin position="73"/>
        <end position="83"/>
    </location>
</feature>
<feature type="region of interest" description="Disordered" evidence="9">
    <location>
        <begin position="362"/>
        <end position="427"/>
    </location>
</feature>
<feature type="compositionally biased region" description="Basic and acidic residues" evidence="9">
    <location>
        <begin position="42"/>
        <end position="54"/>
    </location>
</feature>
<protein>
    <recommendedName>
        <fullName evidence="2">tRNA (guanine(9)-N1)-methyltransferase</fullName>
        <ecNumber evidence="1">2.1.1.221</ecNumber>
    </recommendedName>
    <alternativeName>
        <fullName evidence="7">tRNA methyltransferase 10</fullName>
    </alternativeName>
    <alternativeName>
        <fullName evidence="6">tRNA(m1G9)-methyltransferase</fullName>
    </alternativeName>
</protein>
<reference evidence="11 12" key="1">
    <citation type="journal article" date="2024" name="Commun. Biol.">
        <title>Comparative genomic analysis of thermophilic fungi reveals convergent evolutionary adaptations and gene losses.</title>
        <authorList>
            <person name="Steindorff A.S."/>
            <person name="Aguilar-Pontes M.V."/>
            <person name="Robinson A.J."/>
            <person name="Andreopoulos B."/>
            <person name="LaButti K."/>
            <person name="Kuo A."/>
            <person name="Mondo S."/>
            <person name="Riley R."/>
            <person name="Otillar R."/>
            <person name="Haridas S."/>
            <person name="Lipzen A."/>
            <person name="Grimwood J."/>
            <person name="Schmutz J."/>
            <person name="Clum A."/>
            <person name="Reid I.D."/>
            <person name="Moisan M.C."/>
            <person name="Butler G."/>
            <person name="Nguyen T.T.M."/>
            <person name="Dewar K."/>
            <person name="Conant G."/>
            <person name="Drula E."/>
            <person name="Henrissat B."/>
            <person name="Hansel C."/>
            <person name="Singer S."/>
            <person name="Hutchinson M.I."/>
            <person name="de Vries R.P."/>
            <person name="Natvig D.O."/>
            <person name="Powell A.J."/>
            <person name="Tsang A."/>
            <person name="Grigoriev I.V."/>
        </authorList>
    </citation>
    <scope>NUCLEOTIDE SEQUENCE [LARGE SCALE GENOMIC DNA]</scope>
    <source>
        <strain evidence="11 12">ATCC 24622</strain>
    </source>
</reference>
<evidence type="ECO:0000256" key="9">
    <source>
        <dbReference type="SAM" id="MobiDB-lite"/>
    </source>
</evidence>
<dbReference type="Proteomes" id="UP001586593">
    <property type="component" value="Unassembled WGS sequence"/>
</dbReference>
<feature type="compositionally biased region" description="Polar residues" evidence="9">
    <location>
        <begin position="10"/>
        <end position="39"/>
    </location>
</feature>
<evidence type="ECO:0000313" key="12">
    <source>
        <dbReference type="Proteomes" id="UP001586593"/>
    </source>
</evidence>
<dbReference type="Gene3D" id="3.40.1280.30">
    <property type="match status" value="1"/>
</dbReference>
<accession>A0ABR3XH90</accession>
<feature type="compositionally biased region" description="Polar residues" evidence="9">
    <location>
        <begin position="55"/>
        <end position="64"/>
    </location>
</feature>
<dbReference type="InterPro" id="IPR007356">
    <property type="entry name" value="tRNA_m1G_MeTrfase_euk"/>
</dbReference>
<keyword evidence="3" id="KW-0489">Methyltransferase</keyword>
<evidence type="ECO:0000256" key="2">
    <source>
        <dbReference type="ARBA" id="ARBA00020451"/>
    </source>
</evidence>
<keyword evidence="4" id="KW-0808">Transferase</keyword>
<keyword evidence="5" id="KW-0949">S-adenosyl-L-methionine</keyword>
<evidence type="ECO:0000259" key="10">
    <source>
        <dbReference type="PROSITE" id="PS51675"/>
    </source>
</evidence>
<dbReference type="CDD" id="cd18089">
    <property type="entry name" value="SPOUT_Trm10-like"/>
    <property type="match status" value="1"/>
</dbReference>
<dbReference type="EMBL" id="JAZHXJ010000092">
    <property type="protein sequence ID" value="KAL1875334.1"/>
    <property type="molecule type" value="Genomic_DNA"/>
</dbReference>
<dbReference type="PANTHER" id="PTHR13563">
    <property type="entry name" value="TRNA (GUANINE-9-) METHYLTRANSFERASE"/>
    <property type="match status" value="1"/>
</dbReference>
<evidence type="ECO:0000256" key="3">
    <source>
        <dbReference type="ARBA" id="ARBA00022603"/>
    </source>
</evidence>
<keyword evidence="12" id="KW-1185">Reference proteome</keyword>
<name>A0ABR3XH90_9PEZI</name>
<dbReference type="InterPro" id="IPR038459">
    <property type="entry name" value="MT_TRM10-typ_sf"/>
</dbReference>
<evidence type="ECO:0000256" key="1">
    <source>
        <dbReference type="ARBA" id="ARBA00012797"/>
    </source>
</evidence>
<evidence type="ECO:0000256" key="7">
    <source>
        <dbReference type="ARBA" id="ARBA00032166"/>
    </source>
</evidence>
<evidence type="ECO:0000256" key="5">
    <source>
        <dbReference type="ARBA" id="ARBA00022691"/>
    </source>
</evidence>
<proteinExistence type="predicted"/>
<dbReference type="PANTHER" id="PTHR13563:SF13">
    <property type="entry name" value="TRNA METHYLTRANSFERASE 10 HOMOLOG A"/>
    <property type="match status" value="1"/>
</dbReference>
<evidence type="ECO:0000256" key="6">
    <source>
        <dbReference type="ARBA" id="ARBA00031792"/>
    </source>
</evidence>